<evidence type="ECO:0000256" key="1">
    <source>
        <dbReference type="ARBA" id="ARBA00005194"/>
    </source>
</evidence>
<dbReference type="InterPro" id="IPR014043">
    <property type="entry name" value="Acyl_transferase_dom"/>
</dbReference>
<dbReference type="Gene3D" id="3.30.70.3290">
    <property type="match status" value="1"/>
</dbReference>
<dbReference type="GO" id="GO:0016746">
    <property type="term" value="F:acyltransferase activity"/>
    <property type="evidence" value="ECO:0007669"/>
    <property type="project" value="InterPro"/>
</dbReference>
<dbReference type="InterPro" id="IPR020841">
    <property type="entry name" value="PKS_Beta-ketoAc_synthase_dom"/>
</dbReference>
<keyword evidence="12" id="KW-1185">Reference proteome</keyword>
<organism evidence="11 12">
    <name type="scientific">Sphaerisporangium siamense</name>
    <dbReference type="NCBI Taxonomy" id="795645"/>
    <lineage>
        <taxon>Bacteria</taxon>
        <taxon>Bacillati</taxon>
        <taxon>Actinomycetota</taxon>
        <taxon>Actinomycetes</taxon>
        <taxon>Streptosporangiales</taxon>
        <taxon>Streptosporangiaceae</taxon>
        <taxon>Sphaerisporangium</taxon>
    </lineage>
</organism>
<evidence type="ECO:0000256" key="3">
    <source>
        <dbReference type="ARBA" id="ARBA00022516"/>
    </source>
</evidence>
<comment type="pathway">
    <text evidence="1">Lipid metabolism; fatty acid biosynthesis.</text>
</comment>
<feature type="region of interest" description="Disordered" evidence="9">
    <location>
        <begin position="1505"/>
        <end position="1537"/>
    </location>
</feature>
<feature type="domain" description="Ketosynthase family 3 (KS3)" evidence="10">
    <location>
        <begin position="12"/>
        <end position="461"/>
    </location>
</feature>
<dbReference type="SUPFAM" id="SSF54637">
    <property type="entry name" value="Thioesterase/thiol ester dehydrase-isomerase"/>
    <property type="match status" value="4"/>
</dbReference>
<sequence length="2395" mass="255241">MSTPEHVADTGQEPVAIVGIACLLPGADTPEQFWANLRSGVDLRRPGGREMFGTDDAVPGGWGDPEHRVTATRGGFVTEPPIDLTGLRVPAATLGRLDKVVRWPLHTARRALADAGIAEDATVLARTGVILGNYAFPTETSVRACVPLVRNAVTAGLRRAGLDLPETAGTATGDDPAELWPFGLPATVVADALGLGGARLTLDAACSSALYALALAQRQLSTGRADVMLAGAVCAPDPLLIHLSFSDLKAYPADGVSQPFDGRSQGIVTGQGAGIFVLKRLSDARRDGDRVHAVLGPIGLSNDGAGGHLLTPRKDGQVEAYRRTYLDHGVDPAQIDYIECHATGTPIGDSTELRGLAEFFGGRGGVPPLGSVKANVGHLLTVAGFTSVLKAILALRHGTIPATPGVAEPLRPAEALTAADRVVVSERPWPLPRVERDPGHRVAAVSAFGFGGTNAHAILTTEEAAGVLPPGGAAADRDGRLAVVGLGLRAGPLTGVAEWRRAARTGTPALVERPGHRWYGLQDGDPAPATGDHAGTAGYADMIDVDARAYRIPPGELGHANPQHLLLFEAAEQALADAGYAERPSGRRANRLPERRVAVVVSMELEPRTHTHRARFDIGAHVRAEVERSGLTLDDEAVDRLETAVRGAVHDPIGANEVLSYIGNIMASRISSSRNLTGPSFTVAADATGGARALEVAQLLLLDPTVEAVLVGGVDLAAGIENVAARTALARTEGGLPPVPGDAAAAVVVTRPGDTGGRRVYATIESMAVCSDPAGPGAALTIAAGASLSAAGLGPRDVDYLELASPTTPEVAGALAAAYPADAGDGEGCLLGGAAALAGDSQQASVLTALVNAAGWLHTAELPATPEPLREALDGLPPTRLEVSADPAPFLRRAHDRPRIAAVAAWDGRALAGGDTAAHLVLAGADTRGAAVEADWRDAPGHLMLAVSADDAGAMTGLVRQYRSALDHGRDPWELVREAAPRSGSRRYTAVLVAADGDRLRRELDAAERDLPSVLANGGEWATPAGSFCTARPVGEGRVAFVYPGAFTGYPGMDRDLFRLFPGLLERFEREADRPRDRFKHRWLYPRGSRPLRRRDLMRHEERLIDEIPVLLAAGTNTAVLRTQLLRDVLGVTPHGGFGYSLGESSMLFAMDVWSAAARDDAKLAATPLFRDRLRGPKHMVREAWALPGDTPDSEVWASYLLLAGPETVGAAMRGLDRVFLTHVNTPGEVVVGGDPAQIRELIRRAGCQAAKAPANHVMHCPMVDPGLAELAELNRYRAGAPDPSLELLSAFDYDTVDPADLETVATRIAWTLRSTIDFARLTRVAHDRGFRYFVEVGPGATCTRWIGDTLADLPHVAVSVDRRHTSVSGALAQALARLASHGLPVDLGRLLGPAEQAGAAPAERRLIRTVPCGGESIVERVADRATPVLTDRATPVLATAGHDAPVAADAEEAPAVMPDPIVYWPEDMTVWDLDAEDVITLEGEPFVFVPDPPAPQVVPAPTPLAPPAGRHETPVRRVRPPRAGSWNPRGRRPAPEALTGTVASMAAWVAEAHRAALRAHDAILDGAVTRLERAASGTVTALPPAPPAGGDLPEGPRPVLDEADLLEFASGKVANVFGPAFAEVDTYPTRTRLPAPPYHFVTRVTALEGRTGVFEPSSITTEYDVPAGAWYGVDGLVPCAVTIEAGQCDLLLISYLGIDQRHRGDRVYRLLDSKLVFHGPLPREGQTLRYDIEIKRFVWNGDSLLFFFGYKCYADGELILELLDACAGYFTQAELDNSLGVVLSDADKARRAALERTWFKPLARTERTALTGADLALLAEGRRAEVFGPQYDQGGANPSVRLPGEMLRMIDEIPSIDRLGGPCGLGELTAVKRLDPDGWYFTCHFPGDPVLAGSLVAEGAVQLLQTYAMYLGMNLVLPDAEFQSVPGLRTEVKVRGQITPGTREIRYQAEIIGLTLLPRPTVIADITVYDGDKPIVAMRDFGVQLREKPGAPYRPGPGGVPEDLGRRNARGEIAFINELHLAHAAKGDLGTAMGPEFDVYRDRRAPHIPNGDFQFVDRIMALEGTRGRLTPGAKMVTEYDSPPEAWYYADSPTGGMPNAVLMETSLQAAILCGYYLGATLASPEDEFAIRNLDGKATLVRDVDLRGKTITQRTTMLSSQAVTGATLQGFRYELLADDEVFYAGESLFGYFTEAALSNQVGLDSGRYVAPWLEEQTGLDPARVRRLELPAGDSRRERRPGLRLGDGHLGLVDEVTLVADGGAHGKGYLFGRRAIDPADWYFTCHFHRDPVMPGSLGVESVIQGLQAFVIETGLADDIPGARFASAVDVPMGWKYRGQILRDDREMTFDLHVKEIRREEDRLVVIADASVWKPGLRIYELTDVAIEVRAGQAGREE</sequence>
<dbReference type="UniPathway" id="UPA00094"/>
<dbReference type="Pfam" id="PF02801">
    <property type="entry name" value="Ketoacyl-synt_C"/>
    <property type="match status" value="1"/>
</dbReference>
<dbReference type="InterPro" id="IPR010083">
    <property type="entry name" value="FabA"/>
</dbReference>
<dbReference type="GO" id="GO:0005737">
    <property type="term" value="C:cytoplasm"/>
    <property type="evidence" value="ECO:0007669"/>
    <property type="project" value="InterPro"/>
</dbReference>
<accession>A0A7W7D2H2</accession>
<keyword evidence="5" id="KW-0443">Lipid metabolism</keyword>
<keyword evidence="6" id="KW-0275">Fatty acid biosynthesis</keyword>
<dbReference type="Gene3D" id="3.40.47.10">
    <property type="match status" value="2"/>
</dbReference>
<keyword evidence="8" id="KW-0808">Transferase</keyword>
<dbReference type="SUPFAM" id="SSF53901">
    <property type="entry name" value="Thiolase-like"/>
    <property type="match status" value="3"/>
</dbReference>
<evidence type="ECO:0000256" key="6">
    <source>
        <dbReference type="ARBA" id="ARBA00023160"/>
    </source>
</evidence>
<dbReference type="InterPro" id="IPR016039">
    <property type="entry name" value="Thiolase-like"/>
</dbReference>
<reference evidence="11 12" key="1">
    <citation type="submission" date="2020-08" db="EMBL/GenBank/DDBJ databases">
        <title>Sequencing the genomes of 1000 actinobacteria strains.</title>
        <authorList>
            <person name="Klenk H.-P."/>
        </authorList>
    </citation>
    <scope>NUCLEOTIDE SEQUENCE [LARGE SCALE GENOMIC DNA]</scope>
    <source>
        <strain evidence="11 12">DSM 45784</strain>
    </source>
</reference>
<dbReference type="InterPro" id="IPR016035">
    <property type="entry name" value="Acyl_Trfase/lysoPLipase"/>
</dbReference>
<dbReference type="Gene3D" id="3.40.366.10">
    <property type="entry name" value="Malonyl-Coenzyme A Acyl Carrier Protein, domain 2"/>
    <property type="match status" value="1"/>
</dbReference>
<dbReference type="Proteomes" id="UP000542210">
    <property type="component" value="Unassembled WGS sequence"/>
</dbReference>
<dbReference type="PROSITE" id="PS52004">
    <property type="entry name" value="KS3_2"/>
    <property type="match status" value="2"/>
</dbReference>
<evidence type="ECO:0000313" key="11">
    <source>
        <dbReference type="EMBL" id="MBB4699105.1"/>
    </source>
</evidence>
<keyword evidence="4" id="KW-0276">Fatty acid metabolism</keyword>
<evidence type="ECO:0000256" key="7">
    <source>
        <dbReference type="ARBA" id="ARBA00023239"/>
    </source>
</evidence>
<comment type="similarity">
    <text evidence="2">Belongs to the thioester dehydratase family. FabA subfamily.</text>
</comment>
<dbReference type="CDD" id="cd00833">
    <property type="entry name" value="PKS"/>
    <property type="match status" value="1"/>
</dbReference>
<gene>
    <name evidence="11" type="ORF">BJ982_000649</name>
</gene>
<dbReference type="InterPro" id="IPR029069">
    <property type="entry name" value="HotDog_dom_sf"/>
</dbReference>
<evidence type="ECO:0000256" key="9">
    <source>
        <dbReference type="SAM" id="MobiDB-lite"/>
    </source>
</evidence>
<keyword evidence="3" id="KW-0444">Lipid biosynthesis</keyword>
<evidence type="ECO:0000259" key="10">
    <source>
        <dbReference type="PROSITE" id="PS52004"/>
    </source>
</evidence>
<dbReference type="InterPro" id="IPR014030">
    <property type="entry name" value="Ketoacyl_synth_N"/>
</dbReference>
<comment type="similarity">
    <text evidence="8">Belongs to the thiolase-like superfamily. Beta-ketoacyl-ACP synthases family.</text>
</comment>
<evidence type="ECO:0000256" key="5">
    <source>
        <dbReference type="ARBA" id="ARBA00023098"/>
    </source>
</evidence>
<evidence type="ECO:0000256" key="8">
    <source>
        <dbReference type="RuleBase" id="RU003694"/>
    </source>
</evidence>
<dbReference type="InterPro" id="IPR001227">
    <property type="entry name" value="Ac_transferase_dom_sf"/>
</dbReference>
<dbReference type="EMBL" id="JACHND010000001">
    <property type="protein sequence ID" value="MBB4699105.1"/>
    <property type="molecule type" value="Genomic_DNA"/>
</dbReference>
<dbReference type="InterPro" id="IPR014031">
    <property type="entry name" value="Ketoacyl_synth_C"/>
</dbReference>
<dbReference type="CDD" id="cd01287">
    <property type="entry name" value="FabA"/>
    <property type="match status" value="1"/>
</dbReference>
<dbReference type="RefSeq" id="WP_184876404.1">
    <property type="nucleotide sequence ID" value="NZ_BOOV01000022.1"/>
</dbReference>
<evidence type="ECO:0000256" key="2">
    <source>
        <dbReference type="ARBA" id="ARBA00006714"/>
    </source>
</evidence>
<dbReference type="GO" id="GO:0006633">
    <property type="term" value="P:fatty acid biosynthetic process"/>
    <property type="evidence" value="ECO:0007669"/>
    <property type="project" value="UniProtKB-UniPathway"/>
</dbReference>
<dbReference type="Pfam" id="PF00109">
    <property type="entry name" value="ketoacyl-synt"/>
    <property type="match status" value="2"/>
</dbReference>
<feature type="domain" description="Ketosynthase family 3 (KS3)" evidence="10">
    <location>
        <begin position="478"/>
        <end position="919"/>
    </location>
</feature>
<dbReference type="SMART" id="SM00827">
    <property type="entry name" value="PKS_AT"/>
    <property type="match status" value="1"/>
</dbReference>
<proteinExistence type="inferred from homology"/>
<feature type="region of interest" description="Disordered" evidence="9">
    <location>
        <begin position="516"/>
        <end position="535"/>
    </location>
</feature>
<dbReference type="Gene3D" id="3.10.129.10">
    <property type="entry name" value="Hotdog Thioesterase"/>
    <property type="match status" value="4"/>
</dbReference>
<dbReference type="InterPro" id="IPR013114">
    <property type="entry name" value="FabA_FabZ"/>
</dbReference>
<dbReference type="PANTHER" id="PTHR43074">
    <property type="entry name" value="OMEGA-3 POLYUNSATURATED FATTY ACID SYNTHASE PFAB-RELATED"/>
    <property type="match status" value="1"/>
</dbReference>
<dbReference type="PANTHER" id="PTHR43074:SF1">
    <property type="entry name" value="BETA-KETOACYL SYNTHASE FAMILY PROTEIN-RELATED"/>
    <property type="match status" value="1"/>
</dbReference>
<dbReference type="GO" id="GO:0019171">
    <property type="term" value="F:(3R)-hydroxyacyl-[acyl-carrier-protein] dehydratase activity"/>
    <property type="evidence" value="ECO:0007669"/>
    <property type="project" value="InterPro"/>
</dbReference>
<dbReference type="SUPFAM" id="SSF52151">
    <property type="entry name" value="FabD/lysophospholipase-like"/>
    <property type="match status" value="1"/>
</dbReference>
<dbReference type="Pfam" id="PF07977">
    <property type="entry name" value="FabA"/>
    <property type="match status" value="2"/>
</dbReference>
<dbReference type="SMART" id="SM00825">
    <property type="entry name" value="PKS_KS"/>
    <property type="match status" value="1"/>
</dbReference>
<keyword evidence="7" id="KW-0456">Lyase</keyword>
<dbReference type="InterPro" id="IPR052568">
    <property type="entry name" value="PKS-FAS_Synthase"/>
</dbReference>
<name>A0A7W7D2H2_9ACTN</name>
<protein>
    <submittedName>
        <fullName evidence="11">PfaB family protein</fullName>
    </submittedName>
</protein>
<comment type="caution">
    <text evidence="11">The sequence shown here is derived from an EMBL/GenBank/DDBJ whole genome shotgun (WGS) entry which is preliminary data.</text>
</comment>
<evidence type="ECO:0000256" key="4">
    <source>
        <dbReference type="ARBA" id="ARBA00022832"/>
    </source>
</evidence>
<evidence type="ECO:0000313" key="12">
    <source>
        <dbReference type="Proteomes" id="UP000542210"/>
    </source>
</evidence>